<name>A0ACC6RQ05_9BURK</name>
<gene>
    <name evidence="1" type="ORF">VSR83_27945</name>
</gene>
<dbReference type="Proteomes" id="UP001392318">
    <property type="component" value="Unassembled WGS sequence"/>
</dbReference>
<proteinExistence type="predicted"/>
<reference evidence="1" key="1">
    <citation type="submission" date="2024-01" db="EMBL/GenBank/DDBJ databases">
        <title>The diversity of rhizobia nodulating Mimosa spp. in eleven states of Brazil covering several biomes is determined by host plant, location, and edaphic factors.</title>
        <authorList>
            <person name="Rouws L."/>
            <person name="Barauna A."/>
            <person name="Beukes C."/>
            <person name="De Faria S.M."/>
            <person name="Gross E."/>
            <person name="Dos Reis Junior F.B."/>
            <person name="Simon M."/>
            <person name="Maluk M."/>
            <person name="Odee D.W."/>
            <person name="Kenicer G."/>
            <person name="Young J.P.W."/>
            <person name="Reis V.M."/>
            <person name="Zilli J."/>
            <person name="James E.K."/>
        </authorList>
    </citation>
    <scope>NUCLEOTIDE SEQUENCE</scope>
    <source>
        <strain evidence="1">JPY452</strain>
    </source>
</reference>
<protein>
    <submittedName>
        <fullName evidence="1">Divalent metal cation transporter</fullName>
    </submittedName>
</protein>
<dbReference type="EMBL" id="JAYMRU010000024">
    <property type="protein sequence ID" value="MEM5403824.1"/>
    <property type="molecule type" value="Genomic_DNA"/>
</dbReference>
<keyword evidence="2" id="KW-1185">Reference proteome</keyword>
<comment type="caution">
    <text evidence="1">The sequence shown here is derived from an EMBL/GenBank/DDBJ whole genome shotgun (WGS) entry which is preliminary data.</text>
</comment>
<evidence type="ECO:0000313" key="1">
    <source>
        <dbReference type="EMBL" id="MEM5403824.1"/>
    </source>
</evidence>
<accession>A0ACC6RQ05</accession>
<sequence>MTRLPTLKQTVSRGLRRLALWGPGLLVMLADCDAGNVVTAAQAGAQTGLRLLPVLLGLVPLLYMVQELTVRLGIFTGRGYGELVRSRFGPVWAALAAAGLVVAVLGSLVTEFTGVAGVGEMYGVSRAVTLPLAVVLLTGIVLTGSHRRVDRIAIAIGAFDLTFFAVAWSARHELQVMVPQMTHLAAGGREAGYLAAALIGATFNPWMVFYQQAAVADSLTAKDFASARVETAVGAVLTQLLTAAVLVAAAATLSAHGEPRSLDSIGEISNALVAVTGPFAGRLLFGAGVLGAALVAAIVSSLALAWGLGDVFGYRASLEVRPDRAPWFYGAYALAVAGSAWAVWLAPDLVSLNVAAQVVNTLMLPLVLGLLVALSVTALPQRYRPRGLYLWLVVFVGAVVCAAGAWGALQGLRPSLAIAGLQILQ</sequence>
<organism evidence="1 2">
    <name type="scientific">Paraburkholderia unamae</name>
    <dbReference type="NCBI Taxonomy" id="219649"/>
    <lineage>
        <taxon>Bacteria</taxon>
        <taxon>Pseudomonadati</taxon>
        <taxon>Pseudomonadota</taxon>
        <taxon>Betaproteobacteria</taxon>
        <taxon>Burkholderiales</taxon>
        <taxon>Burkholderiaceae</taxon>
        <taxon>Paraburkholderia</taxon>
    </lineage>
</organism>
<evidence type="ECO:0000313" key="2">
    <source>
        <dbReference type="Proteomes" id="UP001392318"/>
    </source>
</evidence>